<evidence type="ECO:0000256" key="3">
    <source>
        <dbReference type="ARBA" id="ARBA00023015"/>
    </source>
</evidence>
<evidence type="ECO:0000259" key="8">
    <source>
        <dbReference type="PROSITE" id="PS51857"/>
    </source>
</evidence>
<dbReference type="SUPFAM" id="SSF50249">
    <property type="entry name" value="Nucleic acid-binding proteins"/>
    <property type="match status" value="1"/>
</dbReference>
<keyword evidence="3" id="KW-0805">Transcription regulation</keyword>
<dbReference type="PANTHER" id="PTHR46565">
    <property type="entry name" value="COLD SHOCK DOMAIN PROTEIN 2"/>
    <property type="match status" value="1"/>
</dbReference>
<reference evidence="10" key="1">
    <citation type="submission" date="2018-06" db="EMBL/GenBank/DDBJ databases">
        <title>Complete genome of Pseudomonas insecticola strain QZS01.</title>
        <authorList>
            <person name="Wang J."/>
            <person name="Su Q."/>
        </authorList>
    </citation>
    <scope>NUCLEOTIDE SEQUENCE [LARGE SCALE GENOMIC DNA]</scope>
    <source>
        <strain evidence="10">QZS01</strain>
    </source>
</reference>
<comment type="subcellular location">
    <subcellularLocation>
        <location evidence="1 7">Cytoplasm</location>
    </subcellularLocation>
</comment>
<dbReference type="GO" id="GO:0005829">
    <property type="term" value="C:cytosol"/>
    <property type="evidence" value="ECO:0007669"/>
    <property type="project" value="UniProtKB-ARBA"/>
</dbReference>
<organism evidence="9 10">
    <name type="scientific">Entomomonas moraniae</name>
    <dbReference type="NCBI Taxonomy" id="2213226"/>
    <lineage>
        <taxon>Bacteria</taxon>
        <taxon>Pseudomonadati</taxon>
        <taxon>Pseudomonadota</taxon>
        <taxon>Gammaproteobacteria</taxon>
        <taxon>Pseudomonadales</taxon>
        <taxon>Pseudomonadaceae</taxon>
        <taxon>Entomomonas</taxon>
    </lineage>
</organism>
<dbReference type="InterPro" id="IPR012156">
    <property type="entry name" value="Cold_shock_CspA"/>
</dbReference>
<dbReference type="GO" id="GO:0003677">
    <property type="term" value="F:DNA binding"/>
    <property type="evidence" value="ECO:0007669"/>
    <property type="project" value="UniProtKB-KW"/>
</dbReference>
<dbReference type="SMART" id="SM00357">
    <property type="entry name" value="CSP"/>
    <property type="match status" value="1"/>
</dbReference>
<dbReference type="PRINTS" id="PR00050">
    <property type="entry name" value="COLDSHOCK"/>
</dbReference>
<evidence type="ECO:0000256" key="2">
    <source>
        <dbReference type="ARBA" id="ARBA00022490"/>
    </source>
</evidence>
<dbReference type="PIRSF" id="PIRSF002599">
    <property type="entry name" value="Cold_shock_A"/>
    <property type="match status" value="1"/>
</dbReference>
<dbReference type="InterPro" id="IPR012340">
    <property type="entry name" value="NA-bd_OB-fold"/>
</dbReference>
<evidence type="ECO:0000313" key="10">
    <source>
        <dbReference type="Proteomes" id="UP000273143"/>
    </source>
</evidence>
<evidence type="ECO:0000256" key="4">
    <source>
        <dbReference type="ARBA" id="ARBA00023125"/>
    </source>
</evidence>
<evidence type="ECO:0000256" key="5">
    <source>
        <dbReference type="ARBA" id="ARBA00023159"/>
    </source>
</evidence>
<dbReference type="PROSITE" id="PS51857">
    <property type="entry name" value="CSD_2"/>
    <property type="match status" value="1"/>
</dbReference>
<keyword evidence="10" id="KW-1185">Reference proteome</keyword>
<dbReference type="Proteomes" id="UP000273143">
    <property type="component" value="Chromosome"/>
</dbReference>
<evidence type="ECO:0000256" key="1">
    <source>
        <dbReference type="ARBA" id="ARBA00004496"/>
    </source>
</evidence>
<evidence type="ECO:0000256" key="6">
    <source>
        <dbReference type="ARBA" id="ARBA00023163"/>
    </source>
</evidence>
<evidence type="ECO:0000313" key="9">
    <source>
        <dbReference type="EMBL" id="AZS49926.1"/>
    </source>
</evidence>
<dbReference type="AlphaFoldDB" id="A0A3S9XC03"/>
<dbReference type="Pfam" id="PF00313">
    <property type="entry name" value="CSD"/>
    <property type="match status" value="1"/>
</dbReference>
<dbReference type="InterPro" id="IPR011129">
    <property type="entry name" value="CSD"/>
</dbReference>
<keyword evidence="4" id="KW-0238">DNA-binding</keyword>
<dbReference type="RefSeq" id="WP_109702763.1">
    <property type="nucleotide sequence ID" value="NZ_CP029822.1"/>
</dbReference>
<proteinExistence type="predicted"/>
<accession>A0A3S9XC03</accession>
<keyword evidence="5" id="KW-0010">Activator</keyword>
<protein>
    <submittedName>
        <fullName evidence="9">Cold-shock protein</fullName>
    </submittedName>
</protein>
<dbReference type="KEGG" id="emo:DM558_03665"/>
<sequence length="80" mass="8901">MLHGKVKWFNNTKGYGFISSETHNEDLFVHYSSIQLEGYKTLKAGQNVLFEIEEGGKGLHAKNIILDQPQTTSSSASNSQ</sequence>
<evidence type="ECO:0000256" key="7">
    <source>
        <dbReference type="RuleBase" id="RU000408"/>
    </source>
</evidence>
<dbReference type="PROSITE" id="PS00352">
    <property type="entry name" value="CSD_1"/>
    <property type="match status" value="1"/>
</dbReference>
<feature type="domain" description="CSD" evidence="8">
    <location>
        <begin position="1"/>
        <end position="66"/>
    </location>
</feature>
<dbReference type="PANTHER" id="PTHR46565:SF20">
    <property type="entry name" value="COLD SHOCK DOMAIN-CONTAINING PROTEIN 4"/>
    <property type="match status" value="1"/>
</dbReference>
<dbReference type="CDD" id="cd04458">
    <property type="entry name" value="CSP_CDS"/>
    <property type="match status" value="1"/>
</dbReference>
<dbReference type="InterPro" id="IPR019844">
    <property type="entry name" value="CSD_CS"/>
</dbReference>
<keyword evidence="6" id="KW-0804">Transcription</keyword>
<keyword evidence="2" id="KW-0963">Cytoplasm</keyword>
<name>A0A3S9XC03_9GAMM</name>
<dbReference type="EMBL" id="CP029822">
    <property type="protein sequence ID" value="AZS49926.1"/>
    <property type="molecule type" value="Genomic_DNA"/>
</dbReference>
<gene>
    <name evidence="9" type="ORF">DM558_03665</name>
</gene>
<dbReference type="InterPro" id="IPR002059">
    <property type="entry name" value="CSP_DNA-bd"/>
</dbReference>
<dbReference type="FunFam" id="2.40.50.140:FF:000006">
    <property type="entry name" value="Cold shock protein CspC"/>
    <property type="match status" value="1"/>
</dbReference>
<dbReference type="Gene3D" id="2.40.50.140">
    <property type="entry name" value="Nucleic acid-binding proteins"/>
    <property type="match status" value="1"/>
</dbReference>